<dbReference type="AlphaFoldDB" id="A0A645FPA5"/>
<organism evidence="1">
    <name type="scientific">bioreactor metagenome</name>
    <dbReference type="NCBI Taxonomy" id="1076179"/>
    <lineage>
        <taxon>unclassified sequences</taxon>
        <taxon>metagenomes</taxon>
        <taxon>ecological metagenomes</taxon>
    </lineage>
</organism>
<gene>
    <name evidence="1" type="ORF">SDC9_161349</name>
</gene>
<protein>
    <submittedName>
        <fullName evidence="1">Uncharacterized protein</fullName>
    </submittedName>
</protein>
<comment type="caution">
    <text evidence="1">The sequence shown here is derived from an EMBL/GenBank/DDBJ whole genome shotgun (WGS) entry which is preliminary data.</text>
</comment>
<dbReference type="EMBL" id="VSSQ01060609">
    <property type="protein sequence ID" value="MPN14023.1"/>
    <property type="molecule type" value="Genomic_DNA"/>
</dbReference>
<accession>A0A645FPA5</accession>
<reference evidence="1" key="1">
    <citation type="submission" date="2019-08" db="EMBL/GenBank/DDBJ databases">
        <authorList>
            <person name="Kucharzyk K."/>
            <person name="Murdoch R.W."/>
            <person name="Higgins S."/>
            <person name="Loffler F."/>
        </authorList>
    </citation>
    <scope>NUCLEOTIDE SEQUENCE</scope>
</reference>
<evidence type="ECO:0000313" key="1">
    <source>
        <dbReference type="EMBL" id="MPN14023.1"/>
    </source>
</evidence>
<proteinExistence type="predicted"/>
<name>A0A645FPA5_9ZZZZ</name>
<sequence length="155" mass="18196">MMMYTAAAPPFFRDVYVLDQLRIHDIGFSAKLPYLADIVAHILYAEINVFRFYHIIKLQLPIVRRKIGVEQIRKLIRRVLLVEFFHGLRCRTVFMFLFTAFPACREYMTPSVIPGFIHYVYVRHNFHFPRLRLAAVCLDLVFAPKAEEKPGSASF</sequence>